<feature type="chain" id="PRO_5047256847" evidence="1">
    <location>
        <begin position="21"/>
        <end position="154"/>
    </location>
</feature>
<feature type="signal peptide" evidence="1">
    <location>
        <begin position="1"/>
        <end position="20"/>
    </location>
</feature>
<keyword evidence="3" id="KW-1185">Reference proteome</keyword>
<dbReference type="InterPro" id="IPR032710">
    <property type="entry name" value="NTF2-like_dom_sf"/>
</dbReference>
<dbReference type="Gene3D" id="3.10.450.50">
    <property type="match status" value="1"/>
</dbReference>
<evidence type="ECO:0000256" key="1">
    <source>
        <dbReference type="SAM" id="SignalP"/>
    </source>
</evidence>
<proteinExistence type="predicted"/>
<organism evidence="2 3">
    <name type="scientific">Shiella aurantiaca</name>
    <dbReference type="NCBI Taxonomy" id="3058365"/>
    <lineage>
        <taxon>Bacteria</taxon>
        <taxon>Pseudomonadati</taxon>
        <taxon>Bacteroidota</taxon>
        <taxon>Cytophagia</taxon>
        <taxon>Cytophagales</taxon>
        <taxon>Shiellaceae</taxon>
        <taxon>Shiella</taxon>
    </lineage>
</organism>
<gene>
    <name evidence="2" type="ORF">QWY31_13870</name>
</gene>
<dbReference type="Pfam" id="PF12893">
    <property type="entry name" value="Lumazine_bd_2"/>
    <property type="match status" value="1"/>
</dbReference>
<protein>
    <submittedName>
        <fullName evidence="2">Nuclear transport factor 2 family protein</fullName>
    </submittedName>
</protein>
<dbReference type="EMBL" id="JAUHJS010000007">
    <property type="protein sequence ID" value="MDN4166592.1"/>
    <property type="molecule type" value="Genomic_DNA"/>
</dbReference>
<dbReference type="Proteomes" id="UP001168552">
    <property type="component" value="Unassembled WGS sequence"/>
</dbReference>
<name>A0ABT8F835_9BACT</name>
<sequence>MKKAGILLLLGMLLGTALYAQQNEEEAVKQTIVTMFDAMRAGDSSLLATTFHPEMTLKSVGMNKEGQVQLRNENAKEFLKAVGTPHDIVWDERILSWEIRIDGPMATAWTEYQFYAGERFSHCGVNAFQLIKQNGKWTIFHIADTRRKEGCLNE</sequence>
<keyword evidence="1" id="KW-0732">Signal</keyword>
<evidence type="ECO:0000313" key="3">
    <source>
        <dbReference type="Proteomes" id="UP001168552"/>
    </source>
</evidence>
<accession>A0ABT8F835</accession>
<dbReference type="RefSeq" id="WP_320005130.1">
    <property type="nucleotide sequence ID" value="NZ_JAUHJS010000007.1"/>
</dbReference>
<dbReference type="SUPFAM" id="SSF54427">
    <property type="entry name" value="NTF2-like"/>
    <property type="match status" value="1"/>
</dbReference>
<evidence type="ECO:0000313" key="2">
    <source>
        <dbReference type="EMBL" id="MDN4166592.1"/>
    </source>
</evidence>
<reference evidence="2" key="1">
    <citation type="submission" date="2023-06" db="EMBL/GenBank/DDBJ databases">
        <title>Cytophagales bacterium Strain LB-30, isolated from soil.</title>
        <authorList>
            <person name="Liu B."/>
        </authorList>
    </citation>
    <scope>NUCLEOTIDE SEQUENCE</scope>
    <source>
        <strain evidence="2">LB-30</strain>
    </source>
</reference>
<comment type="caution">
    <text evidence="2">The sequence shown here is derived from an EMBL/GenBank/DDBJ whole genome shotgun (WGS) entry which is preliminary data.</text>
</comment>
<dbReference type="InterPro" id="IPR039437">
    <property type="entry name" value="FrzH/put_lumazine-bd"/>
</dbReference>